<feature type="region of interest" description="Disordered" evidence="1">
    <location>
        <begin position="1"/>
        <end position="77"/>
    </location>
</feature>
<proteinExistence type="predicted"/>
<keyword evidence="3" id="KW-1185">Reference proteome</keyword>
<gene>
    <name evidence="2" type="ORF">D7223_21810</name>
</gene>
<dbReference type="AlphaFoldDB" id="A0A3A9Z3S3"/>
<evidence type="ECO:0000256" key="1">
    <source>
        <dbReference type="SAM" id="MobiDB-lite"/>
    </source>
</evidence>
<dbReference type="Proteomes" id="UP000281726">
    <property type="component" value="Unassembled WGS sequence"/>
</dbReference>
<evidence type="ECO:0000313" key="2">
    <source>
        <dbReference type="EMBL" id="RKN42679.1"/>
    </source>
</evidence>
<accession>A0A3A9Z3S3</accession>
<dbReference type="RefSeq" id="WP_120730282.1">
    <property type="nucleotide sequence ID" value="NZ_RBAK01000009.1"/>
</dbReference>
<evidence type="ECO:0000313" key="3">
    <source>
        <dbReference type="Proteomes" id="UP000281726"/>
    </source>
</evidence>
<feature type="compositionally biased region" description="Low complexity" evidence="1">
    <location>
        <begin position="24"/>
        <end position="34"/>
    </location>
</feature>
<name>A0A3A9Z3S3_9ACTN</name>
<dbReference type="EMBL" id="RBAK01000009">
    <property type="protein sequence ID" value="RKN42679.1"/>
    <property type="molecule type" value="Genomic_DNA"/>
</dbReference>
<feature type="compositionally biased region" description="Pro residues" evidence="1">
    <location>
        <begin position="35"/>
        <end position="50"/>
    </location>
</feature>
<reference evidence="2 3" key="1">
    <citation type="journal article" date="2004" name="Syst. Appl. Microbiol.">
        <title>Cryptoendolithic actinomycetes from antarctic sandstone rock samples: Micromonospora endolithica sp. nov. and two isolates related to Micromonospora coerulea Jensen 1932.</title>
        <authorList>
            <person name="Hirsch P."/>
            <person name="Mevs U."/>
            <person name="Kroppenstedt R.M."/>
            <person name="Schumann P."/>
            <person name="Stackebrandt E."/>
        </authorList>
    </citation>
    <scope>NUCLEOTIDE SEQUENCE [LARGE SCALE GENOMIC DNA]</scope>
    <source>
        <strain evidence="2 3">JCM 12677</strain>
    </source>
</reference>
<comment type="caution">
    <text evidence="2">The sequence shown here is derived from an EMBL/GenBank/DDBJ whole genome shotgun (WGS) entry which is preliminary data.</text>
</comment>
<protein>
    <submittedName>
        <fullName evidence="2">Uncharacterized protein</fullName>
    </submittedName>
</protein>
<dbReference type="OrthoDB" id="3405882at2"/>
<sequence>MPARRRASTSRTPDPTPSVDDLTPVNLDDVAVAPVVPPLPGGRPTPPKAGPPVSGGRRVTGRGQQAGQNRRYAFRRS</sequence>
<organism evidence="2 3">
    <name type="scientific">Micromonospora endolithica</name>
    <dbReference type="NCBI Taxonomy" id="230091"/>
    <lineage>
        <taxon>Bacteria</taxon>
        <taxon>Bacillati</taxon>
        <taxon>Actinomycetota</taxon>
        <taxon>Actinomycetes</taxon>
        <taxon>Micromonosporales</taxon>
        <taxon>Micromonosporaceae</taxon>
        <taxon>Micromonospora</taxon>
    </lineage>
</organism>